<evidence type="ECO:0000313" key="3">
    <source>
        <dbReference type="Proteomes" id="UP000261032"/>
    </source>
</evidence>
<sequence>MLKVNILMSTYNGEKYIEEQIQSILNQEEVIIKLYIRDDGSTDNTVKIIESFNKENIVLFKMSNIGWKKSFLELTKLVEYHDDEYYAFSDQDDVWKKNKISIAINYLEEKKSSSQIRAYCSNQSFVDNKLNKIDYKISKKFTEPDLYHVIVNGFGMGCTEVFSSELFRLIKNSKYNGLNITHDVIVSVLGTYFGEMHRDDNSYILYRQHSDNAGSTHQSFLNKIINSFNFKDIFIIDNVLYLLENFEDLMTNSQKSLILCFLNMDKLKNKIRLIFNKKVSRDTFFGTLKIKLYILLYRKGEKK</sequence>
<dbReference type="PANTHER" id="PTHR22916">
    <property type="entry name" value="GLYCOSYLTRANSFERASE"/>
    <property type="match status" value="1"/>
</dbReference>
<feature type="domain" description="Glycosyltransferase 2-like" evidence="1">
    <location>
        <begin position="6"/>
        <end position="162"/>
    </location>
</feature>
<protein>
    <submittedName>
        <fullName evidence="2">Glycosyltransferase</fullName>
    </submittedName>
</protein>
<dbReference type="Proteomes" id="UP000261032">
    <property type="component" value="Unassembled WGS sequence"/>
</dbReference>
<dbReference type="RefSeq" id="WP_117581225.1">
    <property type="nucleotide sequence ID" value="NZ_QUSL01000010.1"/>
</dbReference>
<gene>
    <name evidence="2" type="ORF">DXB93_07915</name>
</gene>
<accession>A0A3E3ED86</accession>
<dbReference type="Pfam" id="PF00535">
    <property type="entry name" value="Glycos_transf_2"/>
    <property type="match status" value="1"/>
</dbReference>
<dbReference type="InterPro" id="IPR001173">
    <property type="entry name" value="Glyco_trans_2-like"/>
</dbReference>
<keyword evidence="2" id="KW-0808">Transferase</keyword>
<dbReference type="AlphaFoldDB" id="A0A3E3ED86"/>
<dbReference type="Gene3D" id="3.90.550.10">
    <property type="entry name" value="Spore Coat Polysaccharide Biosynthesis Protein SpsA, Chain A"/>
    <property type="match status" value="1"/>
</dbReference>
<organism evidence="2 3">
    <name type="scientific">Thomasclavelia ramosa</name>
    <dbReference type="NCBI Taxonomy" id="1547"/>
    <lineage>
        <taxon>Bacteria</taxon>
        <taxon>Bacillati</taxon>
        <taxon>Bacillota</taxon>
        <taxon>Erysipelotrichia</taxon>
        <taxon>Erysipelotrichales</taxon>
        <taxon>Coprobacillaceae</taxon>
        <taxon>Thomasclavelia</taxon>
    </lineage>
</organism>
<reference evidence="2 3" key="1">
    <citation type="submission" date="2018-08" db="EMBL/GenBank/DDBJ databases">
        <title>A genome reference for cultivated species of the human gut microbiota.</title>
        <authorList>
            <person name="Zou Y."/>
            <person name="Xue W."/>
            <person name="Luo G."/>
        </authorList>
    </citation>
    <scope>NUCLEOTIDE SEQUENCE [LARGE SCALE GENOMIC DNA]</scope>
    <source>
        <strain evidence="2 3">OM06-4</strain>
    </source>
</reference>
<dbReference type="PANTHER" id="PTHR22916:SF3">
    <property type="entry name" value="UDP-GLCNAC:BETAGAL BETA-1,3-N-ACETYLGLUCOSAMINYLTRANSFERASE-LIKE PROTEIN 1"/>
    <property type="match status" value="1"/>
</dbReference>
<comment type="caution">
    <text evidence="2">The sequence shown here is derived from an EMBL/GenBank/DDBJ whole genome shotgun (WGS) entry which is preliminary data.</text>
</comment>
<dbReference type="EMBL" id="QUSL01000010">
    <property type="protein sequence ID" value="RGD85489.1"/>
    <property type="molecule type" value="Genomic_DNA"/>
</dbReference>
<dbReference type="SUPFAM" id="SSF53448">
    <property type="entry name" value="Nucleotide-diphospho-sugar transferases"/>
    <property type="match status" value="1"/>
</dbReference>
<name>A0A3E3ED86_9FIRM</name>
<evidence type="ECO:0000259" key="1">
    <source>
        <dbReference type="Pfam" id="PF00535"/>
    </source>
</evidence>
<evidence type="ECO:0000313" key="2">
    <source>
        <dbReference type="EMBL" id="RGD85489.1"/>
    </source>
</evidence>
<dbReference type="GO" id="GO:0016758">
    <property type="term" value="F:hexosyltransferase activity"/>
    <property type="evidence" value="ECO:0007669"/>
    <property type="project" value="UniProtKB-ARBA"/>
</dbReference>
<proteinExistence type="predicted"/>
<dbReference type="InterPro" id="IPR029044">
    <property type="entry name" value="Nucleotide-diphossugar_trans"/>
</dbReference>